<protein>
    <recommendedName>
        <fullName evidence="5">Zn(2)-C6 fungal-type domain-containing protein</fullName>
    </recommendedName>
</protein>
<dbReference type="GO" id="GO:0003677">
    <property type="term" value="F:DNA binding"/>
    <property type="evidence" value="ECO:0007669"/>
    <property type="project" value="UniProtKB-KW"/>
</dbReference>
<dbReference type="InterPro" id="IPR053175">
    <property type="entry name" value="DHMBA_Reg_Transcription_Factor"/>
</dbReference>
<dbReference type="PROSITE" id="PS50048">
    <property type="entry name" value="ZN2_CY6_FUNGAL_2"/>
    <property type="match status" value="1"/>
</dbReference>
<dbReference type="InterPro" id="IPR001138">
    <property type="entry name" value="Zn2Cys6_DnaBD"/>
</dbReference>
<evidence type="ECO:0000256" key="3">
    <source>
        <dbReference type="ARBA" id="ARBA00023163"/>
    </source>
</evidence>
<reference evidence="6" key="1">
    <citation type="submission" date="2015-01" db="EMBL/GenBank/DDBJ databases">
        <title>The Genome Sequence of Cladophialophora bantiana CBS 173.52.</title>
        <authorList>
            <consortium name="The Broad Institute Genomics Platform"/>
            <person name="Cuomo C."/>
            <person name="de Hoog S."/>
            <person name="Gorbushina A."/>
            <person name="Stielow B."/>
            <person name="Teixiera M."/>
            <person name="Abouelleil A."/>
            <person name="Chapman S.B."/>
            <person name="Priest M."/>
            <person name="Young S.K."/>
            <person name="Wortman J."/>
            <person name="Nusbaum C."/>
            <person name="Birren B."/>
        </authorList>
    </citation>
    <scope>NUCLEOTIDE SEQUENCE [LARGE SCALE GENOMIC DNA]</scope>
    <source>
        <strain evidence="6">CBS 173.52</strain>
    </source>
</reference>
<evidence type="ECO:0000313" key="7">
    <source>
        <dbReference type="Proteomes" id="UP000053789"/>
    </source>
</evidence>
<evidence type="ECO:0000256" key="4">
    <source>
        <dbReference type="ARBA" id="ARBA00023242"/>
    </source>
</evidence>
<dbReference type="Gene3D" id="4.10.240.10">
    <property type="entry name" value="Zn(2)-C6 fungal-type DNA-binding domain"/>
    <property type="match status" value="1"/>
</dbReference>
<dbReference type="RefSeq" id="XP_016617166.1">
    <property type="nucleotide sequence ID" value="XM_016766868.1"/>
</dbReference>
<name>A0A0D2FVD7_CLAB1</name>
<organism evidence="6 7">
    <name type="scientific">Cladophialophora bantiana (strain ATCC 10958 / CBS 173.52 / CDC B-1940 / NIH 8579)</name>
    <name type="common">Xylohypha bantiana</name>
    <dbReference type="NCBI Taxonomy" id="1442370"/>
    <lineage>
        <taxon>Eukaryota</taxon>
        <taxon>Fungi</taxon>
        <taxon>Dikarya</taxon>
        <taxon>Ascomycota</taxon>
        <taxon>Pezizomycotina</taxon>
        <taxon>Eurotiomycetes</taxon>
        <taxon>Chaetothyriomycetidae</taxon>
        <taxon>Chaetothyriales</taxon>
        <taxon>Herpotrichiellaceae</taxon>
        <taxon>Cladophialophora</taxon>
    </lineage>
</organism>
<dbReference type="PANTHER" id="PTHR38791">
    <property type="entry name" value="ZN(II)2CYS6 TRANSCRIPTION FACTOR (EUROFUNG)-RELATED-RELATED"/>
    <property type="match status" value="1"/>
</dbReference>
<evidence type="ECO:0000256" key="2">
    <source>
        <dbReference type="ARBA" id="ARBA00023125"/>
    </source>
</evidence>
<feature type="domain" description="Zn(2)-C6 fungal-type" evidence="5">
    <location>
        <begin position="10"/>
        <end position="38"/>
    </location>
</feature>
<dbReference type="SUPFAM" id="SSF57701">
    <property type="entry name" value="Zn2/Cys6 DNA-binding domain"/>
    <property type="match status" value="1"/>
</dbReference>
<keyword evidence="1" id="KW-0805">Transcription regulation</keyword>
<dbReference type="PROSITE" id="PS00463">
    <property type="entry name" value="ZN2_CY6_FUNGAL_1"/>
    <property type="match status" value="1"/>
</dbReference>
<keyword evidence="3" id="KW-0804">Transcription</keyword>
<sequence>MVYCGAPSQGCERCRKRKVKCDERRPECLKCTRLKQKCPGYRNLSDVRFRDESDRVVRRYRQDEMSGSFAIQEPLAQSQQSYTLAPAERLFPFSQSSMTITYPLSQSVHDLGANFFFTKYSPDDGPFFSNYHAWLVKSYFDQGPNNVLRAVIEAVGMAGLSNVFYAPRVKSQCHAQYCTALISMQKALNSPVQAISDTTFMALILLAFFETVSFGNRDRYHHWAAHVRAGTAILELRGREQFLSERGGLLYVQFRSSILLVCMHEHVAVPNAMVKATFSFQTGTLRRDWQHANIASPGSITEICIRVVNLWAGLRSQETTDPQAVRAIALELDGDLETWKAGLSPAWGYTIVRVPGAPNDVCFEGKKHIYPNLWIAEAWNYWRALRVLVNQIMLQNEVRLTEPDDAGMALACSIIQQLCNDICISTYSFKDTPRN</sequence>
<dbReference type="AlphaFoldDB" id="A0A0D2FVD7"/>
<dbReference type="PANTHER" id="PTHR38791:SF5">
    <property type="entry name" value="TRANSCRIPTION FACTOR DBAG-RELATED"/>
    <property type="match status" value="1"/>
</dbReference>
<dbReference type="Pfam" id="PF00172">
    <property type="entry name" value="Zn_clus"/>
    <property type="match status" value="1"/>
</dbReference>
<accession>A0A0D2FVD7</accession>
<evidence type="ECO:0000256" key="1">
    <source>
        <dbReference type="ARBA" id="ARBA00023015"/>
    </source>
</evidence>
<dbReference type="Proteomes" id="UP000053789">
    <property type="component" value="Unassembled WGS sequence"/>
</dbReference>
<dbReference type="GeneID" id="27702071"/>
<evidence type="ECO:0000259" key="5">
    <source>
        <dbReference type="PROSITE" id="PS50048"/>
    </source>
</evidence>
<proteinExistence type="predicted"/>
<dbReference type="SMART" id="SM00066">
    <property type="entry name" value="GAL4"/>
    <property type="match status" value="1"/>
</dbReference>
<dbReference type="CDD" id="cd00067">
    <property type="entry name" value="GAL4"/>
    <property type="match status" value="1"/>
</dbReference>
<keyword evidence="2" id="KW-0238">DNA-binding</keyword>
<dbReference type="GO" id="GO:0000981">
    <property type="term" value="F:DNA-binding transcription factor activity, RNA polymerase II-specific"/>
    <property type="evidence" value="ECO:0007669"/>
    <property type="project" value="InterPro"/>
</dbReference>
<keyword evidence="4" id="KW-0539">Nucleus</keyword>
<dbReference type="InterPro" id="IPR036864">
    <property type="entry name" value="Zn2-C6_fun-type_DNA-bd_sf"/>
</dbReference>
<dbReference type="OrthoDB" id="5429770at2759"/>
<dbReference type="HOGENOM" id="CLU_013866_5_3_1"/>
<dbReference type="GO" id="GO:0008270">
    <property type="term" value="F:zinc ion binding"/>
    <property type="evidence" value="ECO:0007669"/>
    <property type="project" value="InterPro"/>
</dbReference>
<keyword evidence="7" id="KW-1185">Reference proteome</keyword>
<dbReference type="EMBL" id="KN846993">
    <property type="protein sequence ID" value="KIW90497.1"/>
    <property type="molecule type" value="Genomic_DNA"/>
</dbReference>
<evidence type="ECO:0000313" key="6">
    <source>
        <dbReference type="EMBL" id="KIW90497.1"/>
    </source>
</evidence>
<gene>
    <name evidence="6" type="ORF">Z519_09143</name>
</gene>